<dbReference type="Pfam" id="PF25567">
    <property type="entry name" value="TPR_SYO1"/>
    <property type="match status" value="1"/>
</dbReference>
<reference evidence="3 4" key="1">
    <citation type="submission" date="2014-09" db="EMBL/GenBank/DDBJ databases">
        <authorList>
            <person name="Magalhaes I.L.F."/>
            <person name="Oliveira U."/>
            <person name="Santos F.R."/>
            <person name="Vidigal T.H.D.A."/>
            <person name="Brescovit A.D."/>
            <person name="Santos A.J."/>
        </authorList>
    </citation>
    <scope>NUCLEOTIDE SEQUENCE [LARGE SCALE GENOMIC DNA]</scope>
</reference>
<dbReference type="AlphaFoldDB" id="A0A0P1BA92"/>
<dbReference type="GO" id="GO:0051082">
    <property type="term" value="F:unfolded protein binding"/>
    <property type="evidence" value="ECO:0007669"/>
    <property type="project" value="TreeGrafter"/>
</dbReference>
<keyword evidence="4" id="KW-1185">Reference proteome</keyword>
<protein>
    <submittedName>
        <fullName evidence="3">UNCHARACTERIZED</fullName>
    </submittedName>
</protein>
<evidence type="ECO:0000313" key="4">
    <source>
        <dbReference type="Proteomes" id="UP000054845"/>
    </source>
</evidence>
<proteinExistence type="predicted"/>
<dbReference type="STRING" id="401625.A0A0P1BA92"/>
<feature type="domain" description="SYO1-like TPR repeats" evidence="2">
    <location>
        <begin position="432"/>
        <end position="636"/>
    </location>
</feature>
<dbReference type="PANTHER" id="PTHR13347">
    <property type="entry name" value="HEAT REPEAT-CONTAINING PROTEIN 3"/>
    <property type="match status" value="1"/>
</dbReference>
<feature type="region of interest" description="Disordered" evidence="1">
    <location>
        <begin position="66"/>
        <end position="99"/>
    </location>
</feature>
<dbReference type="GO" id="GO:0042273">
    <property type="term" value="P:ribosomal large subunit biogenesis"/>
    <property type="evidence" value="ECO:0007669"/>
    <property type="project" value="TreeGrafter"/>
</dbReference>
<dbReference type="GO" id="GO:0006606">
    <property type="term" value="P:protein import into nucleus"/>
    <property type="evidence" value="ECO:0007669"/>
    <property type="project" value="TreeGrafter"/>
</dbReference>
<dbReference type="Proteomes" id="UP000054845">
    <property type="component" value="Unassembled WGS sequence"/>
</dbReference>
<dbReference type="EMBL" id="CCYA01000159">
    <property type="protein sequence ID" value="CEH12515.1"/>
    <property type="molecule type" value="Genomic_DNA"/>
</dbReference>
<dbReference type="InterPro" id="IPR057990">
    <property type="entry name" value="TPR_SYO1"/>
</dbReference>
<feature type="region of interest" description="Disordered" evidence="1">
    <location>
        <begin position="201"/>
        <end position="237"/>
    </location>
</feature>
<accession>A0A0P1BA92</accession>
<sequence>MRQIDQHASSEPLSALARIAAQKSTLEVEAGNAAANALIGLTEAHPPAAAALTGVARLDLERALHAGKTGGAGKRASKKTKSRLDPASVGPDPSAQDAQSNLNALECAVRLLQSALDRARTRASGGEDEQTTNVVHLGLLSLGVLRNINAALPAELANHVRISTTHLQAYELQHALPCLTDVLSLYGAEWQWTEDLGAVQREESATSSGAAQKPADVDMEGSESADAGHIPGAATANGSDLLADEEGQTTTKAGQAAEDRLGILQLSLEIIAELLGSVSSSGLSDAVQDRAPDADADADAAMVDDEDAQSDELEIFDALDEDEEEVAAEARITSSWDGKSFSSHPAARIIDSSLSVNLVGMATQCYAAASQCQPEASARMEGLLGLSSRALSVVSNLFDGVAPFAPLPPSSPEAPEHMSRWRQVFAQWRTTSKPLLQTWCDSFDLLQAVLSASTKDQLEITSACLLVLYTLAKLHEGADLPLAWHDQQPNAVLVCLSGIASSATSQSVADDDDASRAKSLGILSIIARSPSLEMSLRGEIAQGVLQILESVLAPDRSIGPNTLVAATNAIIDTFADETSPYDEPVFRQQAFLPRLRKVVGPVKSLAKTIDKRTDGALRALADESTTNLRAFVEYRNGLGY</sequence>
<dbReference type="Gene3D" id="1.25.10.10">
    <property type="entry name" value="Leucine-rich Repeat Variant"/>
    <property type="match status" value="1"/>
</dbReference>
<name>A0A0P1BA92_9BASI</name>
<dbReference type="InterPro" id="IPR011989">
    <property type="entry name" value="ARM-like"/>
</dbReference>
<dbReference type="PANTHER" id="PTHR13347:SF1">
    <property type="entry name" value="HEAT REPEAT-CONTAINING PROTEIN 3"/>
    <property type="match status" value="1"/>
</dbReference>
<dbReference type="InterPro" id="IPR052616">
    <property type="entry name" value="SYO1-like"/>
</dbReference>
<dbReference type="OrthoDB" id="288703at2759"/>
<evidence type="ECO:0000313" key="3">
    <source>
        <dbReference type="EMBL" id="CEH12515.1"/>
    </source>
</evidence>
<evidence type="ECO:0000259" key="2">
    <source>
        <dbReference type="Pfam" id="PF25567"/>
    </source>
</evidence>
<evidence type="ECO:0000256" key="1">
    <source>
        <dbReference type="SAM" id="MobiDB-lite"/>
    </source>
</evidence>
<organism evidence="3 4">
    <name type="scientific">Ceraceosorus bombacis</name>
    <dbReference type="NCBI Taxonomy" id="401625"/>
    <lineage>
        <taxon>Eukaryota</taxon>
        <taxon>Fungi</taxon>
        <taxon>Dikarya</taxon>
        <taxon>Basidiomycota</taxon>
        <taxon>Ustilaginomycotina</taxon>
        <taxon>Exobasidiomycetes</taxon>
        <taxon>Ceraceosorales</taxon>
        <taxon>Ceraceosoraceae</taxon>
        <taxon>Ceraceosorus</taxon>
    </lineage>
</organism>